<feature type="domain" description="4'-phosphopantetheinyl transferase" evidence="3">
    <location>
        <begin position="179"/>
        <end position="250"/>
    </location>
</feature>
<organism evidence="5 6">
    <name type="scientific">Bradyrhizobium icense</name>
    <dbReference type="NCBI Taxonomy" id="1274631"/>
    <lineage>
        <taxon>Bacteria</taxon>
        <taxon>Pseudomonadati</taxon>
        <taxon>Pseudomonadota</taxon>
        <taxon>Alphaproteobacteria</taxon>
        <taxon>Hyphomicrobiales</taxon>
        <taxon>Nitrobacteraceae</taxon>
        <taxon>Bradyrhizobium</taxon>
    </lineage>
</organism>
<dbReference type="STRING" id="1274631.LMTR13_30705"/>
<feature type="domain" description="4'-phosphopantetheinyl transferase N-terminal" evidence="4">
    <location>
        <begin position="88"/>
        <end position="175"/>
    </location>
</feature>
<evidence type="ECO:0000313" key="6">
    <source>
        <dbReference type="Proteomes" id="UP000092839"/>
    </source>
</evidence>
<dbReference type="AlphaFoldDB" id="A0A1B1UM45"/>
<dbReference type="Pfam" id="PF01648">
    <property type="entry name" value="ACPS"/>
    <property type="match status" value="1"/>
</dbReference>
<dbReference type="KEGG" id="bic:LMTR13_30705"/>
<dbReference type="GO" id="GO:0019878">
    <property type="term" value="P:lysine biosynthetic process via aminoadipic acid"/>
    <property type="evidence" value="ECO:0007669"/>
    <property type="project" value="TreeGrafter"/>
</dbReference>
<dbReference type="Gene3D" id="3.90.470.20">
    <property type="entry name" value="4'-phosphopantetheinyl transferase domain"/>
    <property type="match status" value="1"/>
</dbReference>
<reference evidence="5 6" key="1">
    <citation type="submission" date="2016-07" db="EMBL/GenBank/DDBJ databases">
        <title>Complete genome sequence of Bradyrhizobium icense LMTR 13T, a potential inoculant strain isolated from lima bean (Phaseolus lunatus) in Peru.</title>
        <authorList>
            <person name="Ormeno-Orrillo E."/>
            <person name="Duran D."/>
            <person name="Rogel M.A."/>
            <person name="Rey L."/>
            <person name="Imperial J."/>
            <person name="Ruiz-Argueso T."/>
            <person name="Martinez-Romero E."/>
        </authorList>
    </citation>
    <scope>NUCLEOTIDE SEQUENCE [LARGE SCALE GENOMIC DNA]</scope>
    <source>
        <strain evidence="5 6">LMTR 13</strain>
    </source>
</reference>
<dbReference type="GO" id="GO:0008897">
    <property type="term" value="F:holo-[acyl-carrier-protein] synthase activity"/>
    <property type="evidence" value="ECO:0007669"/>
    <property type="project" value="InterPro"/>
</dbReference>
<evidence type="ECO:0000256" key="2">
    <source>
        <dbReference type="ARBA" id="ARBA00022679"/>
    </source>
</evidence>
<dbReference type="InterPro" id="IPR050559">
    <property type="entry name" value="P-Pant_transferase_sf"/>
</dbReference>
<dbReference type="Pfam" id="PF22624">
    <property type="entry name" value="AASDHPPT_N"/>
    <property type="match status" value="1"/>
</dbReference>
<proteinExistence type="inferred from homology"/>
<dbReference type="GO" id="GO:0000287">
    <property type="term" value="F:magnesium ion binding"/>
    <property type="evidence" value="ECO:0007669"/>
    <property type="project" value="InterPro"/>
</dbReference>
<evidence type="ECO:0000259" key="4">
    <source>
        <dbReference type="Pfam" id="PF22624"/>
    </source>
</evidence>
<comment type="similarity">
    <text evidence="1">Belongs to the P-Pant transferase superfamily. Gsp/Sfp/HetI/AcpT family.</text>
</comment>
<dbReference type="SUPFAM" id="SSF56214">
    <property type="entry name" value="4'-phosphopantetheinyl transferase"/>
    <property type="match status" value="2"/>
</dbReference>
<evidence type="ECO:0000313" key="5">
    <source>
        <dbReference type="EMBL" id="ANW03869.1"/>
    </source>
</evidence>
<sequence>MVDKPVDMTNSLKAAQEPFATSLSMARASASLAWSIAVRCTAPQDQLRVRCLGDADIARPIGQLEQGEILLWLAAVSPSRDVAAGEPGTLSIERAAKVLDAGEIDRMGRFLHVEDRMSYLAAHAGVRLMLGRLVGQRAEALRFQPSEHGKPMLVAAPVEIDFSLSHARGAVAVAAAGMPIGVDIESLREIADMDSVCEIVLAAEEREVLRNAPAALRSRLFLRYWTLKEALLKAAALGFTIAPNTVIIDAGPSPAVLSVPAALGSAAHWRLIAPAI</sequence>
<dbReference type="EMBL" id="CP016428">
    <property type="protein sequence ID" value="ANW03869.1"/>
    <property type="molecule type" value="Genomic_DNA"/>
</dbReference>
<dbReference type="InterPro" id="IPR055066">
    <property type="entry name" value="AASDHPPT_N"/>
</dbReference>
<dbReference type="GO" id="GO:0005829">
    <property type="term" value="C:cytosol"/>
    <property type="evidence" value="ECO:0007669"/>
    <property type="project" value="TreeGrafter"/>
</dbReference>
<dbReference type="InterPro" id="IPR037143">
    <property type="entry name" value="4-PPantetheinyl_Trfase_dom_sf"/>
</dbReference>
<keyword evidence="2" id="KW-0808">Transferase</keyword>
<protein>
    <submittedName>
        <fullName evidence="5">Uncharacterized protein</fullName>
    </submittedName>
</protein>
<evidence type="ECO:0000259" key="3">
    <source>
        <dbReference type="Pfam" id="PF01648"/>
    </source>
</evidence>
<dbReference type="PANTHER" id="PTHR12215">
    <property type="entry name" value="PHOSPHOPANTETHEINE TRANSFERASE"/>
    <property type="match status" value="1"/>
</dbReference>
<keyword evidence="6" id="KW-1185">Reference proteome</keyword>
<dbReference type="InterPro" id="IPR008278">
    <property type="entry name" value="4-PPantetheinyl_Trfase_dom"/>
</dbReference>
<dbReference type="Proteomes" id="UP000092839">
    <property type="component" value="Chromosome"/>
</dbReference>
<name>A0A1B1UM45_9BRAD</name>
<evidence type="ECO:0000256" key="1">
    <source>
        <dbReference type="ARBA" id="ARBA00010990"/>
    </source>
</evidence>
<dbReference type="PANTHER" id="PTHR12215:SF10">
    <property type="entry name" value="L-AMINOADIPATE-SEMIALDEHYDE DEHYDROGENASE-PHOSPHOPANTETHEINYL TRANSFERASE"/>
    <property type="match status" value="1"/>
</dbReference>
<gene>
    <name evidence="5" type="ORF">LMTR13_30705</name>
</gene>
<accession>A0A1B1UM45</accession>